<dbReference type="GeneID" id="106810224"/>
<feature type="compositionally biased region" description="Polar residues" evidence="1">
    <location>
        <begin position="346"/>
        <end position="365"/>
    </location>
</feature>
<feature type="compositionally biased region" description="Basic and acidic residues" evidence="1">
    <location>
        <begin position="44"/>
        <end position="57"/>
    </location>
</feature>
<organism evidence="2 4">
    <name type="scientific">Priapulus caudatus</name>
    <name type="common">Priapulid worm</name>
    <dbReference type="NCBI Taxonomy" id="37621"/>
    <lineage>
        <taxon>Eukaryota</taxon>
        <taxon>Metazoa</taxon>
        <taxon>Ecdysozoa</taxon>
        <taxon>Scalidophora</taxon>
        <taxon>Priapulida</taxon>
        <taxon>Priapulimorpha</taxon>
        <taxon>Priapulimorphida</taxon>
        <taxon>Priapulidae</taxon>
        <taxon>Priapulus</taxon>
    </lineage>
</organism>
<dbReference type="InterPro" id="IPR026094">
    <property type="entry name" value="GPS2"/>
</dbReference>
<dbReference type="PANTHER" id="PTHR22654">
    <property type="entry name" value="G PROTEIN PATHWAY SUPPRESSOR 2"/>
    <property type="match status" value="1"/>
</dbReference>
<evidence type="ECO:0000313" key="2">
    <source>
        <dbReference type="Proteomes" id="UP000695022"/>
    </source>
</evidence>
<sequence length="379" mass="42077">MPVPMVIERPKMTRAMYDSLKVHIMGQRQKKKQEQEADAAVQRLKKEREAKAKQEKMTIEQTKEQLGEMDNKLETLKQEKHELFLQLKKVLHEEGNRRKALAPEKSDMVPAPYQVPGHMGAPPHIYLQGGGHSAVAMQQRASLYKAATQQQMMSAAIKRPRSTSPTPVSLYQTAVYSTADTSKPYQSTATSYPSTTKSTYSSSPQKMREMEVRYSSAQGSSQVYPSPAQSQYPPHPKYAAAQAASFGPYTGHYGQQSKLSEHVAPSAYGVSHMQQPGYAGPIADPHKMTDQEKYFSMQQHSVRATQPSMMPHQTMHHMQQAGKTGSIVHGYPMARPQVATTVYQASSSSLPTGQHPSVYTSQQGVPRSAYASQPGGRFY</sequence>
<dbReference type="RefSeq" id="XP_014668994.1">
    <property type="nucleotide sequence ID" value="XM_014813508.1"/>
</dbReference>
<feature type="region of interest" description="Disordered" evidence="1">
    <location>
        <begin position="27"/>
        <end position="57"/>
    </location>
</feature>
<protein>
    <submittedName>
        <fullName evidence="3 4">G protein pathway suppressor 2-like</fullName>
    </submittedName>
</protein>
<proteinExistence type="predicted"/>
<feature type="compositionally biased region" description="Polar residues" evidence="1">
    <location>
        <begin position="215"/>
        <end position="232"/>
    </location>
</feature>
<evidence type="ECO:0000256" key="1">
    <source>
        <dbReference type="SAM" id="MobiDB-lite"/>
    </source>
</evidence>
<name>A0ABM1E9X3_PRICU</name>
<evidence type="ECO:0000313" key="3">
    <source>
        <dbReference type="RefSeq" id="XP_014668993.1"/>
    </source>
</evidence>
<gene>
    <name evidence="3 4" type="primary">LOC106810224</name>
</gene>
<dbReference type="Proteomes" id="UP000695022">
    <property type="component" value="Unplaced"/>
</dbReference>
<evidence type="ECO:0000313" key="4">
    <source>
        <dbReference type="RefSeq" id="XP_014668994.1"/>
    </source>
</evidence>
<dbReference type="RefSeq" id="XP_014668993.1">
    <property type="nucleotide sequence ID" value="XM_014813507.1"/>
</dbReference>
<dbReference type="Pfam" id="PF15991">
    <property type="entry name" value="G_path_suppress"/>
    <property type="match status" value="1"/>
</dbReference>
<feature type="region of interest" description="Disordered" evidence="1">
    <location>
        <begin position="346"/>
        <end position="379"/>
    </location>
</feature>
<keyword evidence="2" id="KW-1185">Reference proteome</keyword>
<accession>A0ABM1E9X3</accession>
<reference evidence="3 4" key="1">
    <citation type="submission" date="2025-05" db="UniProtKB">
        <authorList>
            <consortium name="RefSeq"/>
        </authorList>
    </citation>
    <scope>IDENTIFICATION</scope>
</reference>
<feature type="compositionally biased region" description="Low complexity" evidence="1">
    <location>
        <begin position="187"/>
        <end position="204"/>
    </location>
</feature>
<dbReference type="PANTHER" id="PTHR22654:SF2">
    <property type="entry name" value="G PROTEIN PATHWAY SUPPRESSOR 2"/>
    <property type="match status" value="1"/>
</dbReference>
<feature type="region of interest" description="Disordered" evidence="1">
    <location>
        <begin position="183"/>
        <end position="237"/>
    </location>
</feature>